<evidence type="ECO:0000313" key="5">
    <source>
        <dbReference type="Proteomes" id="UP000443153"/>
    </source>
</evidence>
<dbReference type="Pfam" id="PF17677">
    <property type="entry name" value="Glyco_hydro38C2"/>
    <property type="match status" value="1"/>
</dbReference>
<evidence type="ECO:0000259" key="1">
    <source>
        <dbReference type="Pfam" id="PF01074"/>
    </source>
</evidence>
<dbReference type="PROSITE" id="PS51257">
    <property type="entry name" value="PROKAR_LIPOPROTEIN"/>
    <property type="match status" value="1"/>
</dbReference>
<dbReference type="Gene3D" id="3.20.110.10">
    <property type="entry name" value="Glycoside hydrolase 38, N terminal domain"/>
    <property type="match status" value="1"/>
</dbReference>
<dbReference type="InterPro" id="IPR027291">
    <property type="entry name" value="Glyco_hydro_38_N_sf"/>
</dbReference>
<name>A0A6I2MKQ7_9FLAO</name>
<protein>
    <submittedName>
        <fullName evidence="4">Alpha-mannosidase</fullName>
    </submittedName>
</protein>
<dbReference type="InterPro" id="IPR011013">
    <property type="entry name" value="Gal_mutarotase_sf_dom"/>
</dbReference>
<dbReference type="InterPro" id="IPR011330">
    <property type="entry name" value="Glyco_hydro/deAcase_b/a-brl"/>
</dbReference>
<keyword evidence="5" id="KW-1185">Reference proteome</keyword>
<evidence type="ECO:0000259" key="3">
    <source>
        <dbReference type="Pfam" id="PF17677"/>
    </source>
</evidence>
<dbReference type="EMBL" id="WKJH01000001">
    <property type="protein sequence ID" value="MRX63140.1"/>
    <property type="molecule type" value="Genomic_DNA"/>
</dbReference>
<proteinExistence type="predicted"/>
<accession>A0A6I2MKQ7</accession>
<dbReference type="SUPFAM" id="SSF88713">
    <property type="entry name" value="Glycoside hydrolase/deacetylase"/>
    <property type="match status" value="1"/>
</dbReference>
<dbReference type="GO" id="GO:0030246">
    <property type="term" value="F:carbohydrate binding"/>
    <property type="evidence" value="ECO:0007669"/>
    <property type="project" value="InterPro"/>
</dbReference>
<dbReference type="Proteomes" id="UP000443153">
    <property type="component" value="Unassembled WGS sequence"/>
</dbReference>
<reference evidence="4 5" key="1">
    <citation type="submission" date="2019-11" db="EMBL/GenBank/DDBJ databases">
        <title>Maribacter lutea sp. nov., a marine bacterium isolated from intertidal sand.</title>
        <authorList>
            <person name="Liu A."/>
        </authorList>
    </citation>
    <scope>NUCLEOTIDE SEQUENCE [LARGE SCALE GENOMIC DNA]</scope>
    <source>
        <strain evidence="4 5">RZ05</strain>
    </source>
</reference>
<dbReference type="GO" id="GO:0006013">
    <property type="term" value="P:mannose metabolic process"/>
    <property type="evidence" value="ECO:0007669"/>
    <property type="project" value="InterPro"/>
</dbReference>
<gene>
    <name evidence="4" type="ORF">GJ691_03055</name>
</gene>
<evidence type="ECO:0000259" key="2">
    <source>
        <dbReference type="Pfam" id="PF07748"/>
    </source>
</evidence>
<dbReference type="InterPro" id="IPR013780">
    <property type="entry name" value="Glyco_hydro_b"/>
</dbReference>
<comment type="caution">
    <text evidence="4">The sequence shown here is derived from an EMBL/GenBank/DDBJ whole genome shotgun (WGS) entry which is preliminary data.</text>
</comment>
<dbReference type="Pfam" id="PF07748">
    <property type="entry name" value="Glyco_hydro_38C"/>
    <property type="match status" value="1"/>
</dbReference>
<dbReference type="GO" id="GO:0009313">
    <property type="term" value="P:oligosaccharide catabolic process"/>
    <property type="evidence" value="ECO:0007669"/>
    <property type="project" value="TreeGrafter"/>
</dbReference>
<evidence type="ECO:0000313" key="4">
    <source>
        <dbReference type="EMBL" id="MRX63140.1"/>
    </source>
</evidence>
<feature type="domain" description="Glycoside hydrolase family 38 N-terminal" evidence="1">
    <location>
        <begin position="136"/>
        <end position="405"/>
    </location>
</feature>
<dbReference type="Gene3D" id="2.60.40.1180">
    <property type="entry name" value="Golgi alpha-mannosidase II"/>
    <property type="match status" value="1"/>
</dbReference>
<dbReference type="InterPro" id="IPR041147">
    <property type="entry name" value="GH38_C"/>
</dbReference>
<feature type="domain" description="Glycosyl hydrolase family 38 C-terminal" evidence="2">
    <location>
        <begin position="599"/>
        <end position="744"/>
    </location>
</feature>
<dbReference type="InterPro" id="IPR000602">
    <property type="entry name" value="Glyco_hydro_38_N"/>
</dbReference>
<dbReference type="PANTHER" id="PTHR46017:SF1">
    <property type="entry name" value="ALPHA-MANNOSIDASE 2C1"/>
    <property type="match status" value="1"/>
</dbReference>
<dbReference type="GO" id="GO:0004559">
    <property type="term" value="F:alpha-mannosidase activity"/>
    <property type="evidence" value="ECO:0007669"/>
    <property type="project" value="InterPro"/>
</dbReference>
<dbReference type="OrthoDB" id="9772207at2"/>
<dbReference type="InterPro" id="IPR011682">
    <property type="entry name" value="Glyco_hydro_38_C"/>
</dbReference>
<dbReference type="PANTHER" id="PTHR46017">
    <property type="entry name" value="ALPHA-MANNOSIDASE 2C1"/>
    <property type="match status" value="1"/>
</dbReference>
<dbReference type="Pfam" id="PF01074">
    <property type="entry name" value="Glyco_hydro_38N"/>
    <property type="match status" value="1"/>
</dbReference>
<organism evidence="4 5">
    <name type="scientific">Maribacter luteus</name>
    <dbReference type="NCBI Taxonomy" id="2594478"/>
    <lineage>
        <taxon>Bacteria</taxon>
        <taxon>Pseudomonadati</taxon>
        <taxon>Bacteroidota</taxon>
        <taxon>Flavobacteriia</taxon>
        <taxon>Flavobacteriales</taxon>
        <taxon>Flavobacteriaceae</taxon>
        <taxon>Maribacter</taxon>
    </lineage>
</organism>
<sequence length="970" mass="110266">MDYKKQILMKNRIRKLKKGILLTVVLLVSCIGVSQSIDKTIGFEYPKPYEYVQKDNNILVKAYLQVANEEDYKQVVFENGRTSKIEHKEGKAWVWLPVIGQPEMIDFKGASRKLDQKQLFTPLVTSDWGYFNEGTFHIISSSHQDIAWMDTPEYCMHERVNDIIAPALDIMKTDKDYYFGMEQALNLKEFVQEFPERKNEVIERYKEGRFTWGATYNQPYDGMQTGEQLIREMYFGKLWIKDNFDGVEEESAYNTDVPGRTLQFSQILAKSGVKNLFTSRMREGFYDWKSPDGSSILTYTPGNYGWAAMFYKIFDEDAIEALHKIQNRVKMWGDYYKEHNLPPHFAIVLSNDAAGPVDYGKVVKEWNDIVAKTGAKIPALRHSTVSSFLSEINKPGVKFENLEGDRPNIWAYIHGPGHHKAITASRKAGRLLPSAEIFGTVDALLNKSFDEYPAERLSKAFEESIYPDHGWGGKNGHITDSIFKDKLEFAADEAVALLNKSLGSISERINTKKSNGVVVYNDLSWSRSGLASVKIKNAASYYVTDENGIVVPSQASTSDKDEIQLYAAKIPSIGYKTYYLRKGKRQAKINKTVTPNALMNEYYTMHLGKGGITYLFDNKLKTEVMNTTRFSGGDILSMGYNGNGAGEFTQMTKPNMDNYEKMSNHGDSWELVADGAVYTEYENKAKFKHTSVVQRIRVFHQEKKIDFFVDLLDWDGTHNREFRFALPLNMEDSKIKYEVPLAIAEVGKTEMKQAPGGWAWGGTYDQKPVNIHPREVMNFIVAETPDFAVTMATDVALADWIDPTREAVDYTVLQGVLLASHKSCHGEGNWYHQTGDHHFKFSMASHKADEKTSFQFGTGFNHPLRTVLKQKGNKQAELPEAMSFFNVSEDMVRISTIKKSEKDDKVIIRLVEMEGKDKQPSIGLPKSLTGLVKTNLIEEEESQMKASGNDFKVNIGHNAIETYKLIFSEK</sequence>
<dbReference type="Gene3D" id="2.60.40.2220">
    <property type="match status" value="1"/>
</dbReference>
<feature type="domain" description="Glycosyl hydrolases family 38 C-terminal" evidence="3">
    <location>
        <begin position="892"/>
        <end position="963"/>
    </location>
</feature>
<dbReference type="SUPFAM" id="SSF74650">
    <property type="entry name" value="Galactose mutarotase-like"/>
    <property type="match status" value="1"/>
</dbReference>
<dbReference type="AlphaFoldDB" id="A0A6I2MKQ7"/>
<dbReference type="Gene3D" id="2.70.98.30">
    <property type="entry name" value="Golgi alpha-mannosidase II, domain 4"/>
    <property type="match status" value="1"/>
</dbReference>